<feature type="transmembrane region" description="Helical" evidence="7">
    <location>
        <begin position="77"/>
        <end position="98"/>
    </location>
</feature>
<dbReference type="AlphaFoldDB" id="A0A6P8IWJ4"/>
<keyword evidence="3" id="KW-0813">Transport</keyword>
<organism evidence="8 9">
    <name type="scientific">Actinia tenebrosa</name>
    <name type="common">Australian red waratah sea anemone</name>
    <dbReference type="NCBI Taxonomy" id="6105"/>
    <lineage>
        <taxon>Eukaryota</taxon>
        <taxon>Metazoa</taxon>
        <taxon>Cnidaria</taxon>
        <taxon>Anthozoa</taxon>
        <taxon>Hexacorallia</taxon>
        <taxon>Actiniaria</taxon>
        <taxon>Actiniidae</taxon>
        <taxon>Actinia</taxon>
    </lineage>
</organism>
<dbReference type="PANTHER" id="PTHR10332">
    <property type="entry name" value="EQUILIBRATIVE NUCLEOSIDE TRANSPORTER"/>
    <property type="match status" value="1"/>
</dbReference>
<evidence type="ECO:0000256" key="5">
    <source>
        <dbReference type="ARBA" id="ARBA00022989"/>
    </source>
</evidence>
<dbReference type="GO" id="GO:0005886">
    <property type="term" value="C:plasma membrane"/>
    <property type="evidence" value="ECO:0007669"/>
    <property type="project" value="TreeGrafter"/>
</dbReference>
<dbReference type="InterPro" id="IPR002259">
    <property type="entry name" value="Eqnu_transpt"/>
</dbReference>
<feature type="transmembrane region" description="Helical" evidence="7">
    <location>
        <begin position="42"/>
        <end position="65"/>
    </location>
</feature>
<dbReference type="Proteomes" id="UP000515163">
    <property type="component" value="Unplaced"/>
</dbReference>
<feature type="transmembrane region" description="Helical" evidence="7">
    <location>
        <begin position="274"/>
        <end position="296"/>
    </location>
</feature>
<comment type="subcellular location">
    <subcellularLocation>
        <location evidence="1">Membrane</location>
        <topology evidence="1">Multi-pass membrane protein</topology>
    </subcellularLocation>
</comment>
<dbReference type="PANTHER" id="PTHR10332:SF10">
    <property type="entry name" value="EQUILIBRATIVE NUCLEOSIDE TRANSPORTER 4"/>
    <property type="match status" value="1"/>
</dbReference>
<evidence type="ECO:0000256" key="6">
    <source>
        <dbReference type="ARBA" id="ARBA00023136"/>
    </source>
</evidence>
<feature type="transmembrane region" description="Helical" evidence="7">
    <location>
        <begin position="178"/>
        <end position="197"/>
    </location>
</feature>
<keyword evidence="8" id="KW-1185">Reference proteome</keyword>
<dbReference type="GeneID" id="116305902"/>
<evidence type="ECO:0000256" key="2">
    <source>
        <dbReference type="ARBA" id="ARBA00007965"/>
    </source>
</evidence>
<dbReference type="KEGG" id="aten:116305902"/>
<evidence type="ECO:0000313" key="9">
    <source>
        <dbReference type="RefSeq" id="XP_031571761.1"/>
    </source>
</evidence>
<dbReference type="Pfam" id="PF01733">
    <property type="entry name" value="Nucleoside_tran"/>
    <property type="match status" value="1"/>
</dbReference>
<reference evidence="9" key="1">
    <citation type="submission" date="2025-08" db="UniProtKB">
        <authorList>
            <consortium name="RefSeq"/>
        </authorList>
    </citation>
    <scope>IDENTIFICATION</scope>
    <source>
        <tissue evidence="9">Tentacle</tissue>
    </source>
</reference>
<sequence>MTMADLEAESEQFLNEDGFSSPSVVKDRPLAAMLKKKNVSMYLQFVFFGIGSVLPMFVIFAAVDYFDDIFPKTEPEFALNVIYNPLLFCGSFVNLVWGRGSSFRWRIVCGFGVMALSMLGFIALDRLELCGDPCINPHKFHYWAVLAMAGVLGLADAVCQSTLFGLTSHALPPLYTQGLMFGASLCGFIITLLRIVTKSTTASMHLSTYYYFGATAFFIAVVIILFIRLTKGRAFQRYYSRAAKYSLDTDLKSPFKRFACFSYEAIKVLSYKRVFCYCFLLMLIQLQQFMVLPSVITMANDFLGKGWYPVLLVLVYNIGDMLGRGPMSLYYTYNLGWAWLSTFVRFSLIIGICLSVPPYMLSRRPAWMATFVGLLGLSTGHLNTSLMSHAPLDVPGKAKETVGYLGVLSMTLGMAGGSALSLGLKALIERVN</sequence>
<evidence type="ECO:0000313" key="8">
    <source>
        <dbReference type="Proteomes" id="UP000515163"/>
    </source>
</evidence>
<evidence type="ECO:0000256" key="1">
    <source>
        <dbReference type="ARBA" id="ARBA00004141"/>
    </source>
</evidence>
<feature type="transmembrane region" description="Helical" evidence="7">
    <location>
        <begin position="105"/>
        <end position="124"/>
    </location>
</feature>
<proteinExistence type="inferred from homology"/>
<feature type="transmembrane region" description="Helical" evidence="7">
    <location>
        <begin position="209"/>
        <end position="227"/>
    </location>
</feature>
<name>A0A6P8IWJ4_ACTTE</name>
<evidence type="ECO:0000256" key="4">
    <source>
        <dbReference type="ARBA" id="ARBA00022692"/>
    </source>
</evidence>
<feature type="transmembrane region" description="Helical" evidence="7">
    <location>
        <begin position="144"/>
        <end position="166"/>
    </location>
</feature>
<dbReference type="InParanoid" id="A0A6P8IWJ4"/>
<dbReference type="SUPFAM" id="SSF103473">
    <property type="entry name" value="MFS general substrate transporter"/>
    <property type="match status" value="1"/>
</dbReference>
<evidence type="ECO:0000256" key="3">
    <source>
        <dbReference type="ARBA" id="ARBA00022448"/>
    </source>
</evidence>
<evidence type="ECO:0000256" key="7">
    <source>
        <dbReference type="SAM" id="Phobius"/>
    </source>
</evidence>
<feature type="transmembrane region" description="Helical" evidence="7">
    <location>
        <begin position="336"/>
        <end position="354"/>
    </location>
</feature>
<feature type="transmembrane region" description="Helical" evidence="7">
    <location>
        <begin position="404"/>
        <end position="428"/>
    </location>
</feature>
<dbReference type="InterPro" id="IPR036259">
    <property type="entry name" value="MFS_trans_sf"/>
</dbReference>
<feature type="transmembrane region" description="Helical" evidence="7">
    <location>
        <begin position="366"/>
        <end position="384"/>
    </location>
</feature>
<comment type="similarity">
    <text evidence="2">Belongs to the SLC29A/ENT transporter (TC 2.A.57) family.</text>
</comment>
<dbReference type="GO" id="GO:0005337">
    <property type="term" value="F:nucleoside transmembrane transporter activity"/>
    <property type="evidence" value="ECO:0007669"/>
    <property type="project" value="InterPro"/>
</dbReference>
<dbReference type="RefSeq" id="XP_031571761.1">
    <property type="nucleotide sequence ID" value="XM_031715901.1"/>
</dbReference>
<dbReference type="OrthoDB" id="10014563at2759"/>
<accession>A0A6P8IWJ4</accession>
<gene>
    <name evidence="9" type="primary">LOC116305902</name>
</gene>
<keyword evidence="4 7" id="KW-0812">Transmembrane</keyword>
<keyword evidence="5 7" id="KW-1133">Transmembrane helix</keyword>
<protein>
    <submittedName>
        <fullName evidence="9">Equilibrative nucleotide transporter 8-like</fullName>
    </submittedName>
</protein>
<keyword evidence="6 7" id="KW-0472">Membrane</keyword>